<evidence type="ECO:0000313" key="1">
    <source>
        <dbReference type="EMBL" id="RUS90291.1"/>
    </source>
</evidence>
<comment type="caution">
    <text evidence="1">The sequence shown here is derived from an EMBL/GenBank/DDBJ whole genome shotgun (WGS) entry which is preliminary data.</text>
</comment>
<gene>
    <name evidence="1" type="ORF">EGW08_001980</name>
</gene>
<feature type="non-terminal residue" evidence="1">
    <location>
        <position position="125"/>
    </location>
</feature>
<dbReference type="Proteomes" id="UP000271974">
    <property type="component" value="Unassembled WGS sequence"/>
</dbReference>
<organism evidence="1 2">
    <name type="scientific">Elysia chlorotica</name>
    <name type="common">Eastern emerald elysia</name>
    <name type="synonym">Sea slug</name>
    <dbReference type="NCBI Taxonomy" id="188477"/>
    <lineage>
        <taxon>Eukaryota</taxon>
        <taxon>Metazoa</taxon>
        <taxon>Spiralia</taxon>
        <taxon>Lophotrochozoa</taxon>
        <taxon>Mollusca</taxon>
        <taxon>Gastropoda</taxon>
        <taxon>Heterobranchia</taxon>
        <taxon>Euthyneura</taxon>
        <taxon>Panpulmonata</taxon>
        <taxon>Sacoglossa</taxon>
        <taxon>Placobranchoidea</taxon>
        <taxon>Plakobranchidae</taxon>
        <taxon>Elysia</taxon>
    </lineage>
</organism>
<dbReference type="EMBL" id="RQTK01000036">
    <property type="protein sequence ID" value="RUS90291.1"/>
    <property type="molecule type" value="Genomic_DNA"/>
</dbReference>
<accession>A0A433U913</accession>
<evidence type="ECO:0000313" key="2">
    <source>
        <dbReference type="Proteomes" id="UP000271974"/>
    </source>
</evidence>
<sequence>PLNISVEKGGPIEARLAYTGTDVIAKVLKNGVLVGSATRIPAFIDDSVSLRKGAFNIGGGGCLGCNNFVGSIDYVKVFDCVPNDADLGEAPAVGLQDIITARDMSIIFPTPPPQYLPAATTPSPD</sequence>
<dbReference type="OrthoDB" id="6146172at2759"/>
<proteinExistence type="predicted"/>
<protein>
    <submittedName>
        <fullName evidence="1">Uncharacterized protein</fullName>
    </submittedName>
</protein>
<reference evidence="1 2" key="1">
    <citation type="submission" date="2019-01" db="EMBL/GenBank/DDBJ databases">
        <title>A draft genome assembly of the solar-powered sea slug Elysia chlorotica.</title>
        <authorList>
            <person name="Cai H."/>
            <person name="Li Q."/>
            <person name="Fang X."/>
            <person name="Li J."/>
            <person name="Curtis N.E."/>
            <person name="Altenburger A."/>
            <person name="Shibata T."/>
            <person name="Feng M."/>
            <person name="Maeda T."/>
            <person name="Schwartz J.A."/>
            <person name="Shigenobu S."/>
            <person name="Lundholm N."/>
            <person name="Nishiyama T."/>
            <person name="Yang H."/>
            <person name="Hasebe M."/>
            <person name="Li S."/>
            <person name="Pierce S.K."/>
            <person name="Wang J."/>
        </authorList>
    </citation>
    <scope>NUCLEOTIDE SEQUENCE [LARGE SCALE GENOMIC DNA]</scope>
    <source>
        <strain evidence="1">EC2010</strain>
        <tissue evidence="1">Whole organism of an adult</tissue>
    </source>
</reference>
<keyword evidence="2" id="KW-1185">Reference proteome</keyword>
<feature type="non-terminal residue" evidence="1">
    <location>
        <position position="1"/>
    </location>
</feature>
<name>A0A433U913_ELYCH</name>
<dbReference type="AlphaFoldDB" id="A0A433U913"/>